<dbReference type="EMBL" id="BNBC01000010">
    <property type="protein sequence ID" value="GHE71367.1"/>
    <property type="molecule type" value="Genomic_DNA"/>
</dbReference>
<comment type="caution">
    <text evidence="2">The sequence shown here is derived from an EMBL/GenBank/DDBJ whole genome shotgun (WGS) entry which is preliminary data.</text>
</comment>
<dbReference type="InterPro" id="IPR038721">
    <property type="entry name" value="IS701-like_DDE_dom"/>
</dbReference>
<gene>
    <name evidence="2" type="ORF">GCM10014715_26710</name>
</gene>
<dbReference type="AlphaFoldDB" id="A0A918ZUV8"/>
<evidence type="ECO:0000259" key="1">
    <source>
        <dbReference type="Pfam" id="PF13546"/>
    </source>
</evidence>
<evidence type="ECO:0000313" key="2">
    <source>
        <dbReference type="EMBL" id="GHE71367.1"/>
    </source>
</evidence>
<keyword evidence="3" id="KW-1185">Reference proteome</keyword>
<protein>
    <recommendedName>
        <fullName evidence="1">Transposase IS701-like DDE domain-containing protein</fullName>
    </recommendedName>
</protein>
<dbReference type="Pfam" id="PF13546">
    <property type="entry name" value="DDE_5"/>
    <property type="match status" value="1"/>
</dbReference>
<reference evidence="2" key="1">
    <citation type="journal article" date="2014" name="Int. J. Syst. Evol. Microbiol.">
        <title>Complete genome sequence of Corynebacterium casei LMG S-19264T (=DSM 44701T), isolated from a smear-ripened cheese.</title>
        <authorList>
            <consortium name="US DOE Joint Genome Institute (JGI-PGF)"/>
            <person name="Walter F."/>
            <person name="Albersmeier A."/>
            <person name="Kalinowski J."/>
            <person name="Ruckert C."/>
        </authorList>
    </citation>
    <scope>NUCLEOTIDE SEQUENCE</scope>
    <source>
        <strain evidence="2">JCM 3302</strain>
    </source>
</reference>
<sequence>MLFRTASAAPPHADGAVLVVDETGSVTKGRASVGLQRQYTGTAGRIESSQAGVFLAWPQPGTR</sequence>
<dbReference type="Proteomes" id="UP000641386">
    <property type="component" value="Unassembled WGS sequence"/>
</dbReference>
<accession>A0A918ZUV8</accession>
<reference evidence="2" key="2">
    <citation type="submission" date="2020-09" db="EMBL/GenBank/DDBJ databases">
        <authorList>
            <person name="Sun Q."/>
            <person name="Ohkuma M."/>
        </authorList>
    </citation>
    <scope>NUCLEOTIDE SEQUENCE</scope>
    <source>
        <strain evidence="2">JCM 3302</strain>
    </source>
</reference>
<feature type="domain" description="Transposase IS701-like DDE" evidence="1">
    <location>
        <begin position="4"/>
        <end position="58"/>
    </location>
</feature>
<name>A0A918ZUV8_9ACTN</name>
<proteinExistence type="predicted"/>
<organism evidence="2 3">
    <name type="scientific">Streptomyces spiralis</name>
    <dbReference type="NCBI Taxonomy" id="66376"/>
    <lineage>
        <taxon>Bacteria</taxon>
        <taxon>Bacillati</taxon>
        <taxon>Actinomycetota</taxon>
        <taxon>Actinomycetes</taxon>
        <taxon>Kitasatosporales</taxon>
        <taxon>Streptomycetaceae</taxon>
        <taxon>Streptomyces</taxon>
    </lineage>
</organism>
<evidence type="ECO:0000313" key="3">
    <source>
        <dbReference type="Proteomes" id="UP000641386"/>
    </source>
</evidence>